<evidence type="ECO:0000313" key="1">
    <source>
        <dbReference type="EMBL" id="PXA72110.1"/>
    </source>
</evidence>
<gene>
    <name evidence="1" type="ORF">CTB96_04215</name>
</gene>
<proteinExistence type="predicted"/>
<keyword evidence="2" id="KW-1185">Reference proteome</keyword>
<evidence type="ECO:0000313" key="2">
    <source>
        <dbReference type="Proteomes" id="UP000246722"/>
    </source>
</evidence>
<dbReference type="Proteomes" id="UP000246722">
    <property type="component" value="Unassembled WGS sequence"/>
</dbReference>
<dbReference type="EMBL" id="QHLY01000005">
    <property type="protein sequence ID" value="PXA72110.1"/>
    <property type="molecule type" value="Genomic_DNA"/>
</dbReference>
<comment type="caution">
    <text evidence="1">The sequence shown here is derived from an EMBL/GenBank/DDBJ whole genome shotgun (WGS) entry which is preliminary data.</text>
</comment>
<dbReference type="RefSeq" id="WP_110125635.1">
    <property type="nucleotide sequence ID" value="NZ_QHLY01000005.1"/>
</dbReference>
<accession>A0A318A4J0</accession>
<sequence length="303" mass="32652">MSATDATRTAEFDAFGPWVDEVHDPTELPALYRNHPVDFAASQLVLKVPRNISRRDALPGMHLYDHLIVVAPDAFTVLSRTGDSYTESSIGYGDIAVIEDSVDLVDGRLCIHTRARTTLTVPYNGSSQQVITRLTDVLRQLASAAAGSGPTLALSQPDAPPAALDLLDLGKHDVGLVTSYFDLLRHEPDADLLAAHGRVALIPRGGVCSRLVHAVHPMTLHGAVFCRTERELQIVGRRHWLVRGKAPELSRSLTTIPLAAIDAITLHPHPKYLDASVVTVALGDLRYEAVLPAGSAAERLLAG</sequence>
<protein>
    <submittedName>
        <fullName evidence="1">Uncharacterized protein</fullName>
    </submittedName>
</protein>
<dbReference type="AlphaFoldDB" id="A0A318A4J0"/>
<dbReference type="OrthoDB" id="4826692at2"/>
<organism evidence="1 2">
    <name type="scientific">Cryobacterium arcticum</name>
    <dbReference type="NCBI Taxonomy" id="670052"/>
    <lineage>
        <taxon>Bacteria</taxon>
        <taxon>Bacillati</taxon>
        <taxon>Actinomycetota</taxon>
        <taxon>Actinomycetes</taxon>
        <taxon>Micrococcales</taxon>
        <taxon>Microbacteriaceae</taxon>
        <taxon>Cryobacterium</taxon>
    </lineage>
</organism>
<reference evidence="1 2" key="1">
    <citation type="submission" date="2018-05" db="EMBL/GenBank/DDBJ databases">
        <title>Genetic diversity of glacier-inhabiting Cryobacterium bacteria in China and description of Cryobacterium mengkeensis sp. nov. and Arthrobacter glacialis sp. nov.</title>
        <authorList>
            <person name="Liu Q."/>
            <person name="Xin Y.-H."/>
        </authorList>
    </citation>
    <scope>NUCLEOTIDE SEQUENCE [LARGE SCALE GENOMIC DNA]</scope>
    <source>
        <strain evidence="1 2">SK-1</strain>
    </source>
</reference>
<name>A0A318A4J0_9MICO</name>